<evidence type="ECO:0000313" key="4">
    <source>
        <dbReference type="Proteomes" id="UP001231189"/>
    </source>
</evidence>
<dbReference type="Proteomes" id="UP001231189">
    <property type="component" value="Unassembled WGS sequence"/>
</dbReference>
<organism evidence="3 4">
    <name type="scientific">Lolium multiflorum</name>
    <name type="common">Italian ryegrass</name>
    <name type="synonym">Lolium perenne subsp. multiflorum</name>
    <dbReference type="NCBI Taxonomy" id="4521"/>
    <lineage>
        <taxon>Eukaryota</taxon>
        <taxon>Viridiplantae</taxon>
        <taxon>Streptophyta</taxon>
        <taxon>Embryophyta</taxon>
        <taxon>Tracheophyta</taxon>
        <taxon>Spermatophyta</taxon>
        <taxon>Magnoliopsida</taxon>
        <taxon>Liliopsida</taxon>
        <taxon>Poales</taxon>
        <taxon>Poaceae</taxon>
        <taxon>BOP clade</taxon>
        <taxon>Pooideae</taxon>
        <taxon>Poodae</taxon>
        <taxon>Poeae</taxon>
        <taxon>Poeae Chloroplast Group 2 (Poeae type)</taxon>
        <taxon>Loliodinae</taxon>
        <taxon>Loliinae</taxon>
        <taxon>Lolium</taxon>
    </lineage>
</organism>
<dbReference type="AlphaFoldDB" id="A0AAD8W6I0"/>
<accession>A0AAD8W6I0</accession>
<dbReference type="PANTHER" id="PTHR33026:SF7">
    <property type="entry name" value="OS03G0100275 PROTEIN"/>
    <property type="match status" value="1"/>
</dbReference>
<feature type="coiled-coil region" evidence="1">
    <location>
        <begin position="232"/>
        <end position="280"/>
    </location>
</feature>
<sequence>MAAADLGTAEWERSKITNQDLEPPEETGITASPKRFASPVKRATQPLQWGGVVISIRSTADYFDVKLPTPFKVGARGGYTFAKKTMAASRIIFLLLTVPRILRRRSGMRATEEERTSTESMARIHELQNTRGKELSGIQIIVYFLKSRVQPLQARKFPLWKYTATKTWTGCRGFEVKDPERLVRKITSLGKKDAIPSSCRVKPYSATHALPKPVIKDLLRIGAQFVGYREYANKAEEKLAEANDRANTLAQQLEQSEKARKRAESDAIDARAEADKAKADALVSKTLERGFTPLKLP</sequence>
<keyword evidence="1" id="KW-0175">Coiled coil</keyword>
<dbReference type="EMBL" id="JAUUTY010000004">
    <property type="protein sequence ID" value="KAK1643820.1"/>
    <property type="molecule type" value="Genomic_DNA"/>
</dbReference>
<proteinExistence type="predicted"/>
<dbReference type="PANTHER" id="PTHR33026">
    <property type="entry name" value="OS06G0360600 PROTEIN"/>
    <property type="match status" value="1"/>
</dbReference>
<comment type="caution">
    <text evidence="3">The sequence shown here is derived from an EMBL/GenBank/DDBJ whole genome shotgun (WGS) entry which is preliminary data.</text>
</comment>
<evidence type="ECO:0000313" key="3">
    <source>
        <dbReference type="EMBL" id="KAK1643820.1"/>
    </source>
</evidence>
<feature type="region of interest" description="Disordered" evidence="2">
    <location>
        <begin position="1"/>
        <end position="37"/>
    </location>
</feature>
<protein>
    <submittedName>
        <fullName evidence="3">Uncharacterized protein</fullName>
    </submittedName>
</protein>
<name>A0AAD8W6I0_LOLMU</name>
<keyword evidence="4" id="KW-1185">Reference proteome</keyword>
<reference evidence="3" key="1">
    <citation type="submission" date="2023-07" db="EMBL/GenBank/DDBJ databases">
        <title>A chromosome-level genome assembly of Lolium multiflorum.</title>
        <authorList>
            <person name="Chen Y."/>
            <person name="Copetti D."/>
            <person name="Kolliker R."/>
            <person name="Studer B."/>
        </authorList>
    </citation>
    <scope>NUCLEOTIDE SEQUENCE</scope>
    <source>
        <strain evidence="3">02402/16</strain>
        <tissue evidence="3">Leaf</tissue>
    </source>
</reference>
<gene>
    <name evidence="3" type="ORF">QYE76_061625</name>
</gene>
<evidence type="ECO:0000256" key="1">
    <source>
        <dbReference type="SAM" id="Coils"/>
    </source>
</evidence>
<evidence type="ECO:0000256" key="2">
    <source>
        <dbReference type="SAM" id="MobiDB-lite"/>
    </source>
</evidence>